<feature type="compositionally biased region" description="Basic and acidic residues" evidence="1">
    <location>
        <begin position="585"/>
        <end position="615"/>
    </location>
</feature>
<dbReference type="OrthoDB" id="6613664at2759"/>
<proteinExistence type="predicted"/>
<dbReference type="RefSeq" id="XP_017018991.1">
    <property type="nucleotide sequence ID" value="XM_017163502.3"/>
</dbReference>
<protein>
    <submittedName>
        <fullName evidence="5">Uncharacterized protein</fullName>
    </submittedName>
</protein>
<dbReference type="GeneID" id="108072395"/>
<feature type="region of interest" description="Disordered" evidence="1">
    <location>
        <begin position="545"/>
        <end position="623"/>
    </location>
</feature>
<sequence length="855" mass="99168">MSFQKQLDDFNRKLDITPWYLGTSTLQEETITKMHETLRDDFEQATGSNMYRALVVLGINPVISPRQIRRLVQLSRNNILAFLFFVLEGYYKTCRPKGSTVYSVNEQLLMVAICRIDLLPTLHALDEILPPRKLSSLEIKRLNRAERLKFQVNGTPSPIAAEAPTKKRSKKSPYCQRQPRPVQRISNLTTQIPDFVVEFSFWPRNAPPNYGKEREEPWFAHYRLNPGKRLIKKTLSETLERYFNVEGGHKDKDDEDGTKRSESEAILCLVHKEQVEKAQLLRDELAVKARDRCLELLDVTQPYTKLRQNRIVAQLEHDIDLIMDRHRRAMQCDQTKVLTIKSADCVLCQQMLVSQPWPEPNDQVGRALVGEDCSMAHTAVLDTYRGRRLEGGGGKKTDKKGKKEKKGKSEKPEPSEEPPKEEPKKKVPAIKPPPRKLHNDPFRILEIDFKEKLKKCLPHKNVSECEAPPAPKKSAVSFALAMGKIRRKGPNCEIKQQVKKVVKKKFFRASISNKPYHFKYHRIFQSGQPRPFDLKRMVTKSFEKALKKTDPEDPNEAFNSTQPVSEMQLGDKMPSADEPQTELVPKPEIHETLNDDLFAEEKTDRDSRDTLDRSSNHSRRSHIDHKAQIVEAVLQCANTIWQKQEAIKRAEIEHEERFTKRGALQHEDKEPNFDPDNAEQMNQLLKDGLRILSRNPRYVLASLPDCHKLPIMREWVKRRYGKTYSQKELETNIRESSRIFELVTSVQGNLPSPNLQGLDRLSRSQENFNYHEQVMKTAADVKSDYHNRLNERYMSSISSAWYAMGNYLVSGGPPRRTFYAYMASNPNEIMRAKTWNGDFRNYRQMRDRRKNPSEK</sequence>
<dbReference type="Pfam" id="PF15994">
    <property type="entry name" value="DUF4770"/>
    <property type="match status" value="1"/>
</dbReference>
<feature type="domain" description="DUF4771" evidence="3">
    <location>
        <begin position="672"/>
        <end position="829"/>
    </location>
</feature>
<organism evidence="4 5">
    <name type="scientific">Drosophila kikkawai</name>
    <name type="common">Fruit fly</name>
    <dbReference type="NCBI Taxonomy" id="30033"/>
    <lineage>
        <taxon>Eukaryota</taxon>
        <taxon>Metazoa</taxon>
        <taxon>Ecdysozoa</taxon>
        <taxon>Arthropoda</taxon>
        <taxon>Hexapoda</taxon>
        <taxon>Insecta</taxon>
        <taxon>Pterygota</taxon>
        <taxon>Neoptera</taxon>
        <taxon>Endopterygota</taxon>
        <taxon>Diptera</taxon>
        <taxon>Brachycera</taxon>
        <taxon>Muscomorpha</taxon>
        <taxon>Ephydroidea</taxon>
        <taxon>Drosophilidae</taxon>
        <taxon>Drosophila</taxon>
        <taxon>Sophophora</taxon>
    </lineage>
</organism>
<name>A0A6P4I890_DROKI</name>
<feature type="compositionally biased region" description="Basic and acidic residues" evidence="1">
    <location>
        <begin position="407"/>
        <end position="425"/>
    </location>
</feature>
<feature type="domain" description="DUF4770" evidence="2">
    <location>
        <begin position="54"/>
        <end position="232"/>
    </location>
</feature>
<gene>
    <name evidence="5" type="primary">LOC108072395</name>
</gene>
<dbReference type="PANTHER" id="PTHR41967">
    <property type="entry name" value="FI19406P1-RELATED"/>
    <property type="match status" value="1"/>
</dbReference>
<feature type="compositionally biased region" description="Basic residues" evidence="1">
    <location>
        <begin position="397"/>
        <end position="406"/>
    </location>
</feature>
<dbReference type="Pfam" id="PF15995">
    <property type="entry name" value="DUF4771"/>
    <property type="match status" value="1"/>
</dbReference>
<evidence type="ECO:0000313" key="5">
    <source>
        <dbReference type="RefSeq" id="XP_017018991.1"/>
    </source>
</evidence>
<evidence type="ECO:0000259" key="2">
    <source>
        <dbReference type="Pfam" id="PF15994"/>
    </source>
</evidence>
<reference evidence="5" key="2">
    <citation type="submission" date="2025-08" db="UniProtKB">
        <authorList>
            <consortium name="RefSeq"/>
        </authorList>
    </citation>
    <scope>IDENTIFICATION</scope>
    <source>
        <strain evidence="5">14028-0561.14</strain>
        <tissue evidence="5">Whole fly</tissue>
    </source>
</reference>
<dbReference type="Proteomes" id="UP001652661">
    <property type="component" value="Chromosome 2R"/>
</dbReference>
<feature type="region of interest" description="Disordered" evidence="1">
    <location>
        <begin position="384"/>
        <end position="437"/>
    </location>
</feature>
<feature type="compositionally biased region" description="Basic and acidic residues" evidence="1">
    <location>
        <begin position="384"/>
        <end position="396"/>
    </location>
</feature>
<feature type="region of interest" description="Disordered" evidence="1">
    <location>
        <begin position="155"/>
        <end position="178"/>
    </location>
</feature>
<evidence type="ECO:0000259" key="3">
    <source>
        <dbReference type="Pfam" id="PF15995"/>
    </source>
</evidence>
<accession>A0A6P4I890</accession>
<dbReference type="OMA" id="WYAMGNY"/>
<dbReference type="AlphaFoldDB" id="A0A6P4I890"/>
<evidence type="ECO:0000256" key="1">
    <source>
        <dbReference type="SAM" id="MobiDB-lite"/>
    </source>
</evidence>
<keyword evidence="4" id="KW-1185">Reference proteome</keyword>
<reference evidence="4" key="1">
    <citation type="submission" date="2025-05" db="UniProtKB">
        <authorList>
            <consortium name="RefSeq"/>
        </authorList>
    </citation>
    <scope>NUCLEOTIDE SEQUENCE [LARGE SCALE GENOMIC DNA]</scope>
    <source>
        <strain evidence="4">14028-0561.14</strain>
    </source>
</reference>
<dbReference type="InterPro" id="IPR031936">
    <property type="entry name" value="DUF4771"/>
</dbReference>
<evidence type="ECO:0000313" key="4">
    <source>
        <dbReference type="Proteomes" id="UP001652661"/>
    </source>
</evidence>
<dbReference type="InterPro" id="IPR031935">
    <property type="entry name" value="DUF4770"/>
</dbReference>
<dbReference type="PANTHER" id="PTHR41967:SF6">
    <property type="entry name" value="FI19406P1-RELATED"/>
    <property type="match status" value="1"/>
</dbReference>